<protein>
    <recommendedName>
        <fullName evidence="6">CENP-V/GFA domain-containing protein</fullName>
    </recommendedName>
</protein>
<dbReference type="AlphaFoldDB" id="F8PXV0"/>
<dbReference type="PROSITE" id="PS51891">
    <property type="entry name" value="CENP_V_GFA"/>
    <property type="match status" value="1"/>
</dbReference>
<evidence type="ECO:0000313" key="7">
    <source>
        <dbReference type="EMBL" id="EGN98713.1"/>
    </source>
</evidence>
<comment type="similarity">
    <text evidence="1">Belongs to the Gfa family.</text>
</comment>
<dbReference type="GO" id="GO:0046872">
    <property type="term" value="F:metal ion binding"/>
    <property type="evidence" value="ECO:0007669"/>
    <property type="project" value="UniProtKB-KW"/>
</dbReference>
<dbReference type="InParanoid" id="F8PXV0"/>
<reference evidence="8" key="1">
    <citation type="journal article" date="2011" name="Science">
        <title>The plant cell wall-decomposing machinery underlies the functional diversity of forest fungi.</title>
        <authorList>
            <person name="Eastwood D.C."/>
            <person name="Floudas D."/>
            <person name="Binder M."/>
            <person name="Majcherczyk A."/>
            <person name="Schneider P."/>
            <person name="Aerts A."/>
            <person name="Asiegbu F.O."/>
            <person name="Baker S.E."/>
            <person name="Barry K."/>
            <person name="Bendiksby M."/>
            <person name="Blumentritt M."/>
            <person name="Coutinho P.M."/>
            <person name="Cullen D."/>
            <person name="de Vries R.P."/>
            <person name="Gathman A."/>
            <person name="Goodell B."/>
            <person name="Henrissat B."/>
            <person name="Ihrmark K."/>
            <person name="Kauserud H."/>
            <person name="Kohler A."/>
            <person name="LaButti K."/>
            <person name="Lapidus A."/>
            <person name="Lavin J.L."/>
            <person name="Lee Y.-H."/>
            <person name="Lindquist E."/>
            <person name="Lilly W."/>
            <person name="Lucas S."/>
            <person name="Morin E."/>
            <person name="Murat C."/>
            <person name="Oguiza J.A."/>
            <person name="Park J."/>
            <person name="Pisabarro A.G."/>
            <person name="Riley R."/>
            <person name="Rosling A."/>
            <person name="Salamov A."/>
            <person name="Schmidt O."/>
            <person name="Schmutz J."/>
            <person name="Skrede I."/>
            <person name="Stenlid J."/>
            <person name="Wiebenga A."/>
            <person name="Xie X."/>
            <person name="Kuees U."/>
            <person name="Hibbett D.S."/>
            <person name="Hoffmeister D."/>
            <person name="Hoegberg N."/>
            <person name="Martin F."/>
            <person name="Grigoriev I.V."/>
            <person name="Watkinson S.C."/>
        </authorList>
    </citation>
    <scope>NUCLEOTIDE SEQUENCE [LARGE SCALE GENOMIC DNA]</scope>
    <source>
        <strain evidence="8">strain S7.3</strain>
    </source>
</reference>
<feature type="compositionally biased region" description="Basic and acidic residues" evidence="5">
    <location>
        <begin position="8"/>
        <end position="40"/>
    </location>
</feature>
<accession>F8PXV0</accession>
<dbReference type="Gene3D" id="3.90.1590.10">
    <property type="entry name" value="glutathione-dependent formaldehyde- activating enzyme (gfa)"/>
    <property type="match status" value="1"/>
</dbReference>
<keyword evidence="3" id="KW-0862">Zinc</keyword>
<name>F8PXV0_SERL3</name>
<dbReference type="OrthoDB" id="9970124at2759"/>
<dbReference type="GO" id="GO:0016846">
    <property type="term" value="F:carbon-sulfur lyase activity"/>
    <property type="evidence" value="ECO:0007669"/>
    <property type="project" value="InterPro"/>
</dbReference>
<dbReference type="STRING" id="936435.F8PXV0"/>
<dbReference type="eggNOG" id="ENOG502RZVZ">
    <property type="taxonomic scope" value="Eukaryota"/>
</dbReference>
<evidence type="ECO:0000256" key="3">
    <source>
        <dbReference type="ARBA" id="ARBA00022833"/>
    </source>
</evidence>
<feature type="region of interest" description="Disordered" evidence="5">
    <location>
        <begin position="1"/>
        <end position="58"/>
    </location>
</feature>
<keyword evidence="4" id="KW-0456">Lyase</keyword>
<evidence type="ECO:0000259" key="6">
    <source>
        <dbReference type="PROSITE" id="PS51891"/>
    </source>
</evidence>
<dbReference type="EMBL" id="GL945480">
    <property type="protein sequence ID" value="EGN98713.1"/>
    <property type="molecule type" value="Genomic_DNA"/>
</dbReference>
<proteinExistence type="inferred from homology"/>
<dbReference type="Pfam" id="PF04828">
    <property type="entry name" value="GFA"/>
    <property type="match status" value="1"/>
</dbReference>
<dbReference type="PANTHER" id="PTHR33337">
    <property type="entry name" value="GFA DOMAIN-CONTAINING PROTEIN"/>
    <property type="match status" value="1"/>
</dbReference>
<evidence type="ECO:0000256" key="2">
    <source>
        <dbReference type="ARBA" id="ARBA00022723"/>
    </source>
</evidence>
<evidence type="ECO:0000256" key="4">
    <source>
        <dbReference type="ARBA" id="ARBA00023239"/>
    </source>
</evidence>
<gene>
    <name evidence="7" type="ORF">SERLA73DRAFT_181321</name>
</gene>
<dbReference type="InterPro" id="IPR011057">
    <property type="entry name" value="Mss4-like_sf"/>
</dbReference>
<dbReference type="PANTHER" id="PTHR33337:SF40">
    <property type="entry name" value="CENP-V_GFA DOMAIN-CONTAINING PROTEIN-RELATED"/>
    <property type="match status" value="1"/>
</dbReference>
<sequence>MPIVANAHPDRKIAEGQHSDIHHPPPQDHTEDPQASKDIPETGWTGEIPSKNGGDYEKNWMHQPPYQWKSEGDKFKTNYISECWCGNVSFEFHGEPVDAKHCHCHQCQRLHGAPFQWAVIFPKTSVRLLRNQEDSLHCFSTQTRNATHHVPCKVSCNVCRSPIFDEGRNTVLAYPSSFRFPDQHIPLHFQPSCHIFYKQRVMEVPDGVPKWSGHKDQSELMQELSDTEGIMPKYKGHLEDGQG</sequence>
<dbReference type="InterPro" id="IPR006913">
    <property type="entry name" value="CENP-V/GFA"/>
</dbReference>
<keyword evidence="8" id="KW-1185">Reference proteome</keyword>
<evidence type="ECO:0000256" key="5">
    <source>
        <dbReference type="SAM" id="MobiDB-lite"/>
    </source>
</evidence>
<evidence type="ECO:0000313" key="8">
    <source>
        <dbReference type="Proteomes" id="UP000008063"/>
    </source>
</evidence>
<feature type="domain" description="CENP-V/GFA" evidence="6">
    <location>
        <begin position="79"/>
        <end position="212"/>
    </location>
</feature>
<evidence type="ECO:0000256" key="1">
    <source>
        <dbReference type="ARBA" id="ARBA00005495"/>
    </source>
</evidence>
<keyword evidence="2" id="KW-0479">Metal-binding</keyword>
<dbReference type="SUPFAM" id="SSF51316">
    <property type="entry name" value="Mss4-like"/>
    <property type="match status" value="1"/>
</dbReference>
<organism evidence="8">
    <name type="scientific">Serpula lacrymans var. lacrymans (strain S7.3)</name>
    <name type="common">Dry rot fungus</name>
    <dbReference type="NCBI Taxonomy" id="936435"/>
    <lineage>
        <taxon>Eukaryota</taxon>
        <taxon>Fungi</taxon>
        <taxon>Dikarya</taxon>
        <taxon>Basidiomycota</taxon>
        <taxon>Agaricomycotina</taxon>
        <taxon>Agaricomycetes</taxon>
        <taxon>Agaricomycetidae</taxon>
        <taxon>Boletales</taxon>
        <taxon>Coniophorineae</taxon>
        <taxon>Serpulaceae</taxon>
        <taxon>Serpula</taxon>
    </lineage>
</organism>
<dbReference type="HOGENOM" id="CLU_079143_1_0_1"/>
<dbReference type="OMA" id="DINFTHG"/>
<dbReference type="Proteomes" id="UP000008063">
    <property type="component" value="Unassembled WGS sequence"/>
</dbReference>